<dbReference type="AlphaFoldDB" id="A0A4D8PPS5"/>
<organism evidence="1 2">
    <name type="scientific">Azospirillum argentinense</name>
    <dbReference type="NCBI Taxonomy" id="2970906"/>
    <lineage>
        <taxon>Bacteria</taxon>
        <taxon>Pseudomonadati</taxon>
        <taxon>Pseudomonadota</taxon>
        <taxon>Alphaproteobacteria</taxon>
        <taxon>Rhodospirillales</taxon>
        <taxon>Azospirillaceae</taxon>
        <taxon>Azospirillum</taxon>
    </lineage>
</organism>
<keyword evidence="1" id="KW-0614">Plasmid</keyword>
<dbReference type="KEGG" id="aare:D3093_32720"/>
<dbReference type="Proteomes" id="UP000298595">
    <property type="component" value="Plasmid p5"/>
</dbReference>
<reference evidence="1 2" key="1">
    <citation type="submission" date="2018-09" db="EMBL/GenBank/DDBJ databases">
        <title>Whole genome based analysis of evolution and adaptive divergence in Indian and Brazilian strains of Azospirillum brasilense.</title>
        <authorList>
            <person name="Singh C."/>
            <person name="Tripathi A.K."/>
        </authorList>
    </citation>
    <scope>NUCLEOTIDE SEQUENCE [LARGE SCALE GENOMIC DNA]</scope>
    <source>
        <strain evidence="1 2">MTCC4035</strain>
        <plasmid evidence="1 2">p5</plasmid>
    </source>
</reference>
<name>A0A4D8PPS5_9PROT</name>
<sequence length="169" mass="18992">MSVISFPNQDRGAQRPASPEFDVQRLTFADAADWQRAIIGECRRQRTLTPAVFSFLKAEGLIDRCTFLASEAPGDAIRFRYIGMPTLRVLGRAWGRSVIGQPEEVDPHSEFAHRVGLEYAEAIGAGEALFNRFSVTELGRPFVYTQALYGWEDRGWRAVLSCIDVQTLH</sequence>
<gene>
    <name evidence="1" type="ORF">D3093_32720</name>
</gene>
<accession>A0A4D8PPS5</accession>
<dbReference type="RefSeq" id="WP_137118751.1">
    <property type="nucleotide sequence ID" value="NZ_CP032326.1"/>
</dbReference>
<proteinExistence type="predicted"/>
<evidence type="ECO:0000313" key="2">
    <source>
        <dbReference type="Proteomes" id="UP000298595"/>
    </source>
</evidence>
<dbReference type="EMBL" id="CP032326">
    <property type="protein sequence ID" value="QCO00033.1"/>
    <property type="molecule type" value="Genomic_DNA"/>
</dbReference>
<geneLocation type="plasmid" evidence="1 2">
    <name>p5</name>
</geneLocation>
<protein>
    <submittedName>
        <fullName evidence="1">Uncharacterized protein</fullName>
    </submittedName>
</protein>
<evidence type="ECO:0000313" key="1">
    <source>
        <dbReference type="EMBL" id="QCO00033.1"/>
    </source>
</evidence>